<feature type="region of interest" description="Disordered" evidence="2">
    <location>
        <begin position="79"/>
        <end position="232"/>
    </location>
</feature>
<dbReference type="CDD" id="cd11717">
    <property type="entry name" value="THUMP_THUMPD1_like"/>
    <property type="match status" value="1"/>
</dbReference>
<evidence type="ECO:0000259" key="3">
    <source>
        <dbReference type="PROSITE" id="PS51165"/>
    </source>
</evidence>
<keyword evidence="1" id="KW-0694">RNA-binding</keyword>
<dbReference type="Pfam" id="PF02926">
    <property type="entry name" value="THUMP"/>
    <property type="match status" value="1"/>
</dbReference>
<protein>
    <submittedName>
        <fullName evidence="5">THUMP domain-containing protein 1</fullName>
    </submittedName>
</protein>
<evidence type="ECO:0000256" key="2">
    <source>
        <dbReference type="SAM" id="MobiDB-lite"/>
    </source>
</evidence>
<name>A0A6P5TYV5_PRUAV</name>
<feature type="compositionally biased region" description="Basic residues" evidence="2">
    <location>
        <begin position="15"/>
        <end position="34"/>
    </location>
</feature>
<dbReference type="KEGG" id="pavi:110772790"/>
<dbReference type="SMART" id="SM00981">
    <property type="entry name" value="THUMP"/>
    <property type="match status" value="1"/>
</dbReference>
<dbReference type="GeneID" id="110772790"/>
<proteinExistence type="predicted"/>
<sequence length="424" mass="47252">MATDNKSKSTSAANKSKKGKQRYLPHNRAVKKKGSYPLHPGVQGFFITCDGGRERQASNEAINVIDSFYEELVHGKGSGLKLSEDQKPSNKKIKFSYSDSSSSDDDDDHENKQEGEAKAEEEQENGVDEENKSDTRGDDASHDNPTTEKSDHQKKGSHDNATNEKSDHQKKDDASQDNATTEKSDHHKKDDGCDGNKTEEKIKDTKEDNVSKEISTNEAKEPPAKKQCLGTNSSKCTIPYEVEEKSIDKLIEAELQELGDKNKRRFISLDSGCNGVVFVQMRKRDGDPSPKDIVQHMMASAAATRRHMSRFILRVLPIEVACYSSEEDISRAIKPLLAQHFPVETQNPQKFAVLYEARANTGIDRMKIINAVAKSVPGPHKVDLNNPDKTIVVEIVKTICLIGVVDKYKELAKYNLRQLTSPKP</sequence>
<feature type="compositionally biased region" description="Basic and acidic residues" evidence="2">
    <location>
        <begin position="109"/>
        <end position="120"/>
    </location>
</feature>
<dbReference type="RefSeq" id="XP_021832953.1">
    <property type="nucleotide sequence ID" value="XM_021977261.1"/>
</dbReference>
<feature type="domain" description="THUMP" evidence="3">
    <location>
        <begin position="300"/>
        <end position="406"/>
    </location>
</feature>
<keyword evidence="4" id="KW-1185">Reference proteome</keyword>
<gene>
    <name evidence="5" type="primary">LOC110772790</name>
</gene>
<dbReference type="PANTHER" id="PTHR13452">
    <property type="entry name" value="THUMP DOMAIN CONTAINING PROTEIN 1-RELATED"/>
    <property type="match status" value="1"/>
</dbReference>
<dbReference type="FunFam" id="3.30.2300.10:FF:000001">
    <property type="entry name" value="THUMP domain-containing protein 1"/>
    <property type="match status" value="1"/>
</dbReference>
<dbReference type="GO" id="GO:0003723">
    <property type="term" value="F:RNA binding"/>
    <property type="evidence" value="ECO:0007669"/>
    <property type="project" value="UniProtKB-UniRule"/>
</dbReference>
<dbReference type="AlphaFoldDB" id="A0A6P5TYV5"/>
<dbReference type="PROSITE" id="PS51165">
    <property type="entry name" value="THUMP"/>
    <property type="match status" value="1"/>
</dbReference>
<feature type="compositionally biased region" description="Basic and acidic residues" evidence="2">
    <location>
        <begin position="129"/>
        <end position="211"/>
    </location>
</feature>
<dbReference type="Proteomes" id="UP000515124">
    <property type="component" value="Unplaced"/>
</dbReference>
<feature type="region of interest" description="Disordered" evidence="2">
    <location>
        <begin position="1"/>
        <end position="41"/>
    </location>
</feature>
<dbReference type="PANTHER" id="PTHR13452:SF10">
    <property type="entry name" value="THUMP DOMAIN-CONTAINING PROTEIN 1"/>
    <property type="match status" value="1"/>
</dbReference>
<organism evidence="4 5">
    <name type="scientific">Prunus avium</name>
    <name type="common">Cherry</name>
    <name type="synonym">Cerasus avium</name>
    <dbReference type="NCBI Taxonomy" id="42229"/>
    <lineage>
        <taxon>Eukaryota</taxon>
        <taxon>Viridiplantae</taxon>
        <taxon>Streptophyta</taxon>
        <taxon>Embryophyta</taxon>
        <taxon>Tracheophyta</taxon>
        <taxon>Spermatophyta</taxon>
        <taxon>Magnoliopsida</taxon>
        <taxon>eudicotyledons</taxon>
        <taxon>Gunneridae</taxon>
        <taxon>Pentapetalae</taxon>
        <taxon>rosids</taxon>
        <taxon>fabids</taxon>
        <taxon>Rosales</taxon>
        <taxon>Rosaceae</taxon>
        <taxon>Amygdaloideae</taxon>
        <taxon>Amygdaleae</taxon>
        <taxon>Prunus</taxon>
    </lineage>
</organism>
<dbReference type="Gramene" id="Pav_sc0002553.1_g110.1.mk:mrna">
    <property type="protein sequence ID" value="Pav_sc0002553.1_g110.1.mk:mrna"/>
    <property type="gene ID" value="Pav_sc0002553.1_g110.1.mk"/>
</dbReference>
<evidence type="ECO:0000313" key="5">
    <source>
        <dbReference type="RefSeq" id="XP_021832953.1"/>
    </source>
</evidence>
<evidence type="ECO:0000313" key="4">
    <source>
        <dbReference type="Proteomes" id="UP000515124"/>
    </source>
</evidence>
<dbReference type="GO" id="GO:0006400">
    <property type="term" value="P:tRNA modification"/>
    <property type="evidence" value="ECO:0007669"/>
    <property type="project" value="InterPro"/>
</dbReference>
<reference evidence="5" key="1">
    <citation type="submission" date="2025-08" db="UniProtKB">
        <authorList>
            <consortium name="RefSeq"/>
        </authorList>
    </citation>
    <scope>IDENTIFICATION</scope>
</reference>
<dbReference type="SUPFAM" id="SSF143437">
    <property type="entry name" value="THUMP domain-like"/>
    <property type="match status" value="1"/>
</dbReference>
<dbReference type="Gene3D" id="3.30.2300.10">
    <property type="entry name" value="THUMP superfamily"/>
    <property type="match status" value="1"/>
</dbReference>
<accession>A0A6P5TYV5</accession>
<evidence type="ECO:0000256" key="1">
    <source>
        <dbReference type="PROSITE-ProRule" id="PRU00529"/>
    </source>
</evidence>
<dbReference type="InterPro" id="IPR004114">
    <property type="entry name" value="THUMP_dom"/>
</dbReference>
<dbReference type="InterPro" id="IPR040183">
    <property type="entry name" value="THUMPD1-like"/>
</dbReference>